<gene>
    <name evidence="1" type="ORF">K8V42_06295</name>
</gene>
<protein>
    <submittedName>
        <fullName evidence="1">Uncharacterized protein</fullName>
    </submittedName>
</protein>
<accession>A0A9E4DRW1</accession>
<reference evidence="1" key="2">
    <citation type="submission" date="2021-11" db="EMBL/GenBank/DDBJ databases">
        <authorList>
            <person name="Gilroy R."/>
        </authorList>
    </citation>
    <scope>NUCLEOTIDE SEQUENCE</scope>
    <source>
        <strain evidence="1">150</strain>
    </source>
</reference>
<reference evidence="1" key="1">
    <citation type="journal article" date="2021" name="PeerJ">
        <title>Extensive microbial diversity within the chicken gut microbiome revealed by metagenomics and culture.</title>
        <authorList>
            <person name="Gilroy R."/>
            <person name="Ravi A."/>
            <person name="Getino M."/>
            <person name="Pursley I."/>
            <person name="Horton D.L."/>
            <person name="Alikhan N.F."/>
            <person name="Baker D."/>
            <person name="Gharbi K."/>
            <person name="Hall N."/>
            <person name="Watson M."/>
            <person name="Adriaenssens E.M."/>
            <person name="Foster-Nyarko E."/>
            <person name="Jarju S."/>
            <person name="Secka A."/>
            <person name="Antonio M."/>
            <person name="Oren A."/>
            <person name="Chaudhuri R.R."/>
            <person name="La Ragione R."/>
            <person name="Hildebrand F."/>
            <person name="Pallen M.J."/>
        </authorList>
    </citation>
    <scope>NUCLEOTIDE SEQUENCE</scope>
    <source>
        <strain evidence="1">150</strain>
    </source>
</reference>
<proteinExistence type="predicted"/>
<dbReference type="Proteomes" id="UP000813384">
    <property type="component" value="Unassembled WGS sequence"/>
</dbReference>
<organism evidence="1 2">
    <name type="scientific">Enterococcus aquimarinus</name>
    <dbReference type="NCBI Taxonomy" id="328396"/>
    <lineage>
        <taxon>Bacteria</taxon>
        <taxon>Bacillati</taxon>
        <taxon>Bacillota</taxon>
        <taxon>Bacilli</taxon>
        <taxon>Lactobacillales</taxon>
        <taxon>Enterococcaceae</taxon>
        <taxon>Enterococcus</taxon>
    </lineage>
</organism>
<evidence type="ECO:0000313" key="2">
    <source>
        <dbReference type="Proteomes" id="UP000813384"/>
    </source>
</evidence>
<evidence type="ECO:0000313" key="1">
    <source>
        <dbReference type="EMBL" id="MCC9273884.1"/>
    </source>
</evidence>
<name>A0A9E4DRW1_9ENTE</name>
<dbReference type="EMBL" id="JAJJVO010000094">
    <property type="protein sequence ID" value="MCC9273884.1"/>
    <property type="molecule type" value="Genomic_DNA"/>
</dbReference>
<dbReference type="AlphaFoldDB" id="A0A9E4DRW1"/>
<comment type="caution">
    <text evidence="1">The sequence shown here is derived from an EMBL/GenBank/DDBJ whole genome shotgun (WGS) entry which is preliminary data.</text>
</comment>
<sequence length="113" mass="13307">MKKYDFSITYEDKNLVKTVNGVEVSLEDFEEIYGQLNEISAIDLELSGNKTRDNRRLSAYEWVITLILVRAGSEALKTTPGYYQKLWFSEIDVKELIEKIDQFSYLYLEDEFE</sequence>